<dbReference type="CDD" id="cd00092">
    <property type="entry name" value="HTH_CRP"/>
    <property type="match status" value="1"/>
</dbReference>
<keyword evidence="2" id="KW-0238">DNA-binding</keyword>
<evidence type="ECO:0000256" key="3">
    <source>
        <dbReference type="ARBA" id="ARBA00023163"/>
    </source>
</evidence>
<dbReference type="EMBL" id="CU459003">
    <property type="protein sequence ID" value="CAM77367.1"/>
    <property type="molecule type" value="Genomic_DNA"/>
</dbReference>
<organism evidence="6">
    <name type="scientific">Magnetospirillum gryphiswaldense</name>
    <dbReference type="NCBI Taxonomy" id="55518"/>
    <lineage>
        <taxon>Bacteria</taxon>
        <taxon>Pseudomonadati</taxon>
        <taxon>Pseudomonadota</taxon>
        <taxon>Alphaproteobacteria</taxon>
        <taxon>Rhodospirillales</taxon>
        <taxon>Rhodospirillaceae</taxon>
        <taxon>Magnetospirillum</taxon>
    </lineage>
</organism>
<feature type="domain" description="Cyclic nucleotide-binding" evidence="4">
    <location>
        <begin position="36"/>
        <end position="105"/>
    </location>
</feature>
<dbReference type="Gene3D" id="1.10.10.10">
    <property type="entry name" value="Winged helix-like DNA-binding domain superfamily/Winged helix DNA-binding domain"/>
    <property type="match status" value="1"/>
</dbReference>
<dbReference type="PANTHER" id="PTHR24567:SF75">
    <property type="entry name" value="FUMARATE AND NITRATE REDUCTION REGULATORY PROTEIN"/>
    <property type="match status" value="1"/>
</dbReference>
<dbReference type="CDD" id="cd00038">
    <property type="entry name" value="CAP_ED"/>
    <property type="match status" value="1"/>
</dbReference>
<dbReference type="InterPro" id="IPR018490">
    <property type="entry name" value="cNMP-bd_dom_sf"/>
</dbReference>
<accession>A4U3B0</accession>
<dbReference type="PRINTS" id="PR00034">
    <property type="entry name" value="HTHCRP"/>
</dbReference>
<dbReference type="GO" id="GO:0005829">
    <property type="term" value="C:cytosol"/>
    <property type="evidence" value="ECO:0007669"/>
    <property type="project" value="TreeGrafter"/>
</dbReference>
<evidence type="ECO:0000259" key="5">
    <source>
        <dbReference type="PROSITE" id="PS51063"/>
    </source>
</evidence>
<dbReference type="GO" id="GO:0003700">
    <property type="term" value="F:DNA-binding transcription factor activity"/>
    <property type="evidence" value="ECO:0007669"/>
    <property type="project" value="InterPro"/>
</dbReference>
<name>A4U3B0_9PROT</name>
<dbReference type="Pfam" id="PF13545">
    <property type="entry name" value="HTH_Crp_2"/>
    <property type="match status" value="1"/>
</dbReference>
<dbReference type="InterPro" id="IPR012318">
    <property type="entry name" value="HTH_CRP"/>
</dbReference>
<dbReference type="SMART" id="SM00419">
    <property type="entry name" value="HTH_CRP"/>
    <property type="match status" value="1"/>
</dbReference>
<keyword evidence="3" id="KW-0804">Transcription</keyword>
<gene>
    <name evidence="6" type="primary">aadR</name>
    <name evidence="6" type="ORF">MGR_2553</name>
</gene>
<dbReference type="InterPro" id="IPR014710">
    <property type="entry name" value="RmlC-like_jellyroll"/>
</dbReference>
<evidence type="ECO:0000313" key="6">
    <source>
        <dbReference type="EMBL" id="CAM77367.1"/>
    </source>
</evidence>
<evidence type="ECO:0000259" key="4">
    <source>
        <dbReference type="PROSITE" id="PS50042"/>
    </source>
</evidence>
<proteinExistence type="predicted"/>
<evidence type="ECO:0000256" key="2">
    <source>
        <dbReference type="ARBA" id="ARBA00023125"/>
    </source>
</evidence>
<protein>
    <submittedName>
        <fullName evidence="6">Anaerobic aromatic degradation regulator</fullName>
    </submittedName>
</protein>
<feature type="domain" description="HTH crp-type" evidence="5">
    <location>
        <begin position="167"/>
        <end position="241"/>
    </location>
</feature>
<dbReference type="InterPro" id="IPR036388">
    <property type="entry name" value="WH-like_DNA-bd_sf"/>
</dbReference>
<dbReference type="InterPro" id="IPR050397">
    <property type="entry name" value="Env_Response_Regulators"/>
</dbReference>
<evidence type="ECO:0000256" key="1">
    <source>
        <dbReference type="ARBA" id="ARBA00023015"/>
    </source>
</evidence>
<dbReference type="Pfam" id="PF00027">
    <property type="entry name" value="cNMP_binding"/>
    <property type="match status" value="1"/>
</dbReference>
<dbReference type="SUPFAM" id="SSF46785">
    <property type="entry name" value="Winged helix' DNA-binding domain"/>
    <property type="match status" value="1"/>
</dbReference>
<dbReference type="AlphaFoldDB" id="A4U3B0"/>
<dbReference type="InterPro" id="IPR036390">
    <property type="entry name" value="WH_DNA-bd_sf"/>
</dbReference>
<keyword evidence="1" id="KW-0805">Transcription regulation</keyword>
<dbReference type="PROSITE" id="PS00042">
    <property type="entry name" value="HTH_CRP_1"/>
    <property type="match status" value="1"/>
</dbReference>
<dbReference type="InterPro" id="IPR018335">
    <property type="entry name" value="Tscrpt_reg_HTH_Crp-type_CS"/>
</dbReference>
<dbReference type="InterPro" id="IPR000595">
    <property type="entry name" value="cNMP-bd_dom"/>
</dbReference>
<dbReference type="PROSITE" id="PS50042">
    <property type="entry name" value="CNMP_BINDING_3"/>
    <property type="match status" value="1"/>
</dbReference>
<dbReference type="FunFam" id="1.10.10.10:FF:000028">
    <property type="entry name" value="Fumarate/nitrate reduction transcriptional regulator Fnr"/>
    <property type="match status" value="1"/>
</dbReference>
<dbReference type="GO" id="GO:0003677">
    <property type="term" value="F:DNA binding"/>
    <property type="evidence" value="ECO:0007669"/>
    <property type="project" value="UniProtKB-KW"/>
</dbReference>
<dbReference type="Gene3D" id="2.60.120.10">
    <property type="entry name" value="Jelly Rolls"/>
    <property type="match status" value="1"/>
</dbReference>
<dbReference type="SUPFAM" id="SSF51206">
    <property type="entry name" value="cAMP-binding domain-like"/>
    <property type="match status" value="1"/>
</dbReference>
<dbReference type="PROSITE" id="PS51063">
    <property type="entry name" value="HTH_CRP_2"/>
    <property type="match status" value="1"/>
</dbReference>
<dbReference type="PANTHER" id="PTHR24567">
    <property type="entry name" value="CRP FAMILY TRANSCRIPTIONAL REGULATORY PROTEIN"/>
    <property type="match status" value="1"/>
</dbReference>
<sequence length="253" mass="27913">MIPMPPLDYDDHKVARDADIGAPPCRNCDVVREIAFCAELNHDEIKRLATVRCHAHLPASFTIFREGDPADHVYSIATGAVKLYKLLSDGRRQIIGFLFSGEMFGLGLDNGYAYTAETVTQTQLCRFTHRKLESVLGDIPKLERKMFSMTVKDLVAAQEQMLLLGRKTAREKVATFLLKLSQRAEIQGMPASPVALPMSRADIADYLGLTIETVSRTFTQLKREGVIGLPASGHVLMTDEKALRDLAEGGGAH</sequence>
<reference evidence="6" key="1">
    <citation type="journal article" date="2007" name="J. Bacteriol.">
        <title>Comparative genome analysis of four magnetotactic bacteria reveals a complex set of group-specific genes implicated in magnetosome biomineralization and function.</title>
        <authorList>
            <person name="Richter M."/>
            <person name="Kube M."/>
            <person name="Bazylinski D.A."/>
            <person name="Lombardot T."/>
            <person name="Gloeckner F.O."/>
            <person name="Reinhardt R."/>
            <person name="Schueler D."/>
        </authorList>
    </citation>
    <scope>NUCLEOTIDE SEQUENCE</scope>
    <source>
        <strain evidence="6">MSR-1</strain>
    </source>
</reference>
<dbReference type="SMART" id="SM00100">
    <property type="entry name" value="cNMP"/>
    <property type="match status" value="1"/>
</dbReference>